<dbReference type="EMBL" id="MU001506">
    <property type="protein sequence ID" value="KAF2440927.1"/>
    <property type="molecule type" value="Genomic_DNA"/>
</dbReference>
<gene>
    <name evidence="2" type="ORF">P171DRAFT_488507</name>
</gene>
<evidence type="ECO:0000313" key="2">
    <source>
        <dbReference type="EMBL" id="KAF2440927.1"/>
    </source>
</evidence>
<dbReference type="AlphaFoldDB" id="A0A9P4PBL3"/>
<reference evidence="2" key="1">
    <citation type="journal article" date="2020" name="Stud. Mycol.">
        <title>101 Dothideomycetes genomes: a test case for predicting lifestyles and emergence of pathogens.</title>
        <authorList>
            <person name="Haridas S."/>
            <person name="Albert R."/>
            <person name="Binder M."/>
            <person name="Bloem J."/>
            <person name="Labutti K."/>
            <person name="Salamov A."/>
            <person name="Andreopoulos B."/>
            <person name="Baker S."/>
            <person name="Barry K."/>
            <person name="Bills G."/>
            <person name="Bluhm B."/>
            <person name="Cannon C."/>
            <person name="Castanera R."/>
            <person name="Culley D."/>
            <person name="Daum C."/>
            <person name="Ezra D."/>
            <person name="Gonzalez J."/>
            <person name="Henrissat B."/>
            <person name="Kuo A."/>
            <person name="Liang C."/>
            <person name="Lipzen A."/>
            <person name="Lutzoni F."/>
            <person name="Magnuson J."/>
            <person name="Mondo S."/>
            <person name="Nolan M."/>
            <person name="Ohm R."/>
            <person name="Pangilinan J."/>
            <person name="Park H.-J."/>
            <person name="Ramirez L."/>
            <person name="Alfaro M."/>
            <person name="Sun H."/>
            <person name="Tritt A."/>
            <person name="Yoshinaga Y."/>
            <person name="Zwiers L.-H."/>
            <person name="Turgeon B."/>
            <person name="Goodwin S."/>
            <person name="Spatafora J."/>
            <person name="Crous P."/>
            <person name="Grigoriev I."/>
        </authorList>
    </citation>
    <scope>NUCLEOTIDE SEQUENCE</scope>
    <source>
        <strain evidence="2">CBS 690.94</strain>
    </source>
</reference>
<dbReference type="OrthoDB" id="3767489at2759"/>
<protein>
    <submittedName>
        <fullName evidence="2">Uncharacterized protein</fullName>
    </submittedName>
</protein>
<dbReference type="Proteomes" id="UP000799764">
    <property type="component" value="Unassembled WGS sequence"/>
</dbReference>
<sequence>MAFATISASSSSGARPFLAQDLPAKAFPPALRGKIDYALLRLDERIKSVHFAETGPIDRPPSKADRYKFTLWRGTASSPHTKLPGVYAFREAADLELMKLIASAFEHVENWSELDADRTANPAGFGLQFVGREEVGWSLDQHGCLALAQLSRDGAEVEWLYVKAEVGEDQAPLPPGNVLPIDPLPTADNPSGFKKFSMTPKTRR</sequence>
<comment type="caution">
    <text evidence="2">The sequence shown here is derived from an EMBL/GenBank/DDBJ whole genome shotgun (WGS) entry which is preliminary data.</text>
</comment>
<feature type="region of interest" description="Disordered" evidence="1">
    <location>
        <begin position="172"/>
        <end position="204"/>
    </location>
</feature>
<accession>A0A9P4PBL3</accession>
<name>A0A9P4PBL3_9PLEO</name>
<organism evidence="2 3">
    <name type="scientific">Karstenula rhodostoma CBS 690.94</name>
    <dbReference type="NCBI Taxonomy" id="1392251"/>
    <lineage>
        <taxon>Eukaryota</taxon>
        <taxon>Fungi</taxon>
        <taxon>Dikarya</taxon>
        <taxon>Ascomycota</taxon>
        <taxon>Pezizomycotina</taxon>
        <taxon>Dothideomycetes</taxon>
        <taxon>Pleosporomycetidae</taxon>
        <taxon>Pleosporales</taxon>
        <taxon>Massarineae</taxon>
        <taxon>Didymosphaeriaceae</taxon>
        <taxon>Karstenula</taxon>
    </lineage>
</organism>
<evidence type="ECO:0000256" key="1">
    <source>
        <dbReference type="SAM" id="MobiDB-lite"/>
    </source>
</evidence>
<keyword evidence="3" id="KW-1185">Reference proteome</keyword>
<proteinExistence type="predicted"/>
<evidence type="ECO:0000313" key="3">
    <source>
        <dbReference type="Proteomes" id="UP000799764"/>
    </source>
</evidence>